<accession>A0A532UYI7</accession>
<comment type="caution">
    <text evidence="1">The sequence shown here is derived from an EMBL/GenBank/DDBJ whole genome shotgun (WGS) entry which is preliminary data.</text>
</comment>
<protein>
    <recommendedName>
        <fullName evidence="3">Response regulatory domain-containing protein</fullName>
    </recommendedName>
</protein>
<evidence type="ECO:0000313" key="2">
    <source>
        <dbReference type="Proteomes" id="UP000319619"/>
    </source>
</evidence>
<dbReference type="AlphaFoldDB" id="A0A532UYI7"/>
<dbReference type="Proteomes" id="UP000319619">
    <property type="component" value="Unassembled WGS sequence"/>
</dbReference>
<organism evidence="1 2">
    <name type="scientific">candidate division LCP-89 bacterium B3_LCP</name>
    <dbReference type="NCBI Taxonomy" id="2012998"/>
    <lineage>
        <taxon>Bacteria</taxon>
        <taxon>Pseudomonadati</taxon>
        <taxon>Bacteria division LCP-89</taxon>
    </lineage>
</organism>
<dbReference type="EMBL" id="NJBN01000006">
    <property type="protein sequence ID" value="TKJ40015.1"/>
    <property type="molecule type" value="Genomic_DNA"/>
</dbReference>
<gene>
    <name evidence="1" type="ORF">CEE37_09775</name>
</gene>
<reference evidence="1 2" key="1">
    <citation type="submission" date="2017-06" db="EMBL/GenBank/DDBJ databases">
        <title>Novel microbial phyla capable of carbon fixation and sulfur reduction in deep-sea sediments.</title>
        <authorList>
            <person name="Huang J."/>
            <person name="Baker B."/>
            <person name="Wang Y."/>
        </authorList>
    </citation>
    <scope>NUCLEOTIDE SEQUENCE [LARGE SCALE GENOMIC DNA]</scope>
    <source>
        <strain evidence="1">B3_LCP</strain>
    </source>
</reference>
<proteinExistence type="predicted"/>
<sequence length="149" mass="17214">MNILTLENRGSVSFYMTDYLQKEGHEVFDAYNTGDAQSIWESDNYRIDCMIVDLNVIPVGFSTEQKKRSQDGLLAGWVWLSDYVLTKDATMRKRTIIYSRYINDLREDVGDEKLEGIRLVPKSDSASTAEQIIRHIQAIDNMLERKRNG</sequence>
<name>A0A532UYI7_UNCL8</name>
<evidence type="ECO:0000313" key="1">
    <source>
        <dbReference type="EMBL" id="TKJ40015.1"/>
    </source>
</evidence>
<evidence type="ECO:0008006" key="3">
    <source>
        <dbReference type="Google" id="ProtNLM"/>
    </source>
</evidence>